<proteinExistence type="predicted"/>
<feature type="signal peptide" evidence="1">
    <location>
        <begin position="1"/>
        <end position="23"/>
    </location>
</feature>
<evidence type="ECO:0008006" key="4">
    <source>
        <dbReference type="Google" id="ProtNLM"/>
    </source>
</evidence>
<feature type="chain" id="PRO_5043017345" description="AA1-like domain-containing protein" evidence="1">
    <location>
        <begin position="24"/>
        <end position="321"/>
    </location>
</feature>
<keyword evidence="1" id="KW-0732">Signal</keyword>
<dbReference type="AlphaFoldDB" id="A0AAN6WN84"/>
<reference evidence="2" key="2">
    <citation type="submission" date="2023-05" db="EMBL/GenBank/DDBJ databases">
        <authorList>
            <consortium name="Lawrence Berkeley National Laboratory"/>
            <person name="Steindorff A."/>
            <person name="Hensen N."/>
            <person name="Bonometti L."/>
            <person name="Westerberg I."/>
            <person name="Brannstrom I.O."/>
            <person name="Guillou S."/>
            <person name="Cros-Aarteil S."/>
            <person name="Calhoun S."/>
            <person name="Haridas S."/>
            <person name="Kuo A."/>
            <person name="Mondo S."/>
            <person name="Pangilinan J."/>
            <person name="Riley R."/>
            <person name="Labutti K."/>
            <person name="Andreopoulos B."/>
            <person name="Lipzen A."/>
            <person name="Chen C."/>
            <person name="Yanf M."/>
            <person name="Daum C."/>
            <person name="Ng V."/>
            <person name="Clum A."/>
            <person name="Ohm R."/>
            <person name="Martin F."/>
            <person name="Silar P."/>
            <person name="Natvig D."/>
            <person name="Lalanne C."/>
            <person name="Gautier V."/>
            <person name="Ament-Velasquez S.L."/>
            <person name="Kruys A."/>
            <person name="Hutchinson M.I."/>
            <person name="Powell A.J."/>
            <person name="Barry K."/>
            <person name="Miller A.N."/>
            <person name="Grigoriev I.V."/>
            <person name="Debuchy R."/>
            <person name="Gladieux P."/>
            <person name="Thoren M.H."/>
            <person name="Johannesson H."/>
        </authorList>
    </citation>
    <scope>NUCLEOTIDE SEQUENCE</scope>
    <source>
        <strain evidence="2">PSN309</strain>
    </source>
</reference>
<keyword evidence="3" id="KW-1185">Reference proteome</keyword>
<sequence>MRPKTFIAGITSSLLLQPLGATAQRACGNATFPWTISEWTYDGPERGRSGRVGTDSVVGLLLSNGGTTYSCIGTWPEDWEGWDERGSALIWHLCLNNFGRSVDETLSFAVDWKNRTLHVSHTFKCLEDTGKSQLATGSIPLETTCDVPTGSSEKPSRCLTTARRFDITTQPGPTFSVTTNCNHNEGYLPWQVTNWTQLYQASPMYPGHLFNARHTATNEVFKCTSISPSSVTDANYLFIEGNCTSTTAPSSNSTKGSTTFRFELDRKLLTIAQWGICPGHFHMKYTVVGNAEVPPLCWENDVPTCEAESAFWIGAAIVPNE</sequence>
<dbReference type="Proteomes" id="UP001302126">
    <property type="component" value="Unassembled WGS sequence"/>
</dbReference>
<protein>
    <recommendedName>
        <fullName evidence="4">AA1-like domain-containing protein</fullName>
    </recommendedName>
</protein>
<organism evidence="2 3">
    <name type="scientific">Podospora australis</name>
    <dbReference type="NCBI Taxonomy" id="1536484"/>
    <lineage>
        <taxon>Eukaryota</taxon>
        <taxon>Fungi</taxon>
        <taxon>Dikarya</taxon>
        <taxon>Ascomycota</taxon>
        <taxon>Pezizomycotina</taxon>
        <taxon>Sordariomycetes</taxon>
        <taxon>Sordariomycetidae</taxon>
        <taxon>Sordariales</taxon>
        <taxon>Podosporaceae</taxon>
        <taxon>Podospora</taxon>
    </lineage>
</organism>
<comment type="caution">
    <text evidence="2">The sequence shown here is derived from an EMBL/GenBank/DDBJ whole genome shotgun (WGS) entry which is preliminary data.</text>
</comment>
<evidence type="ECO:0000256" key="1">
    <source>
        <dbReference type="SAM" id="SignalP"/>
    </source>
</evidence>
<evidence type="ECO:0000313" key="3">
    <source>
        <dbReference type="Proteomes" id="UP001302126"/>
    </source>
</evidence>
<dbReference type="EMBL" id="MU864563">
    <property type="protein sequence ID" value="KAK4183257.1"/>
    <property type="molecule type" value="Genomic_DNA"/>
</dbReference>
<reference evidence="2" key="1">
    <citation type="journal article" date="2023" name="Mol. Phylogenet. Evol.">
        <title>Genome-scale phylogeny and comparative genomics of the fungal order Sordariales.</title>
        <authorList>
            <person name="Hensen N."/>
            <person name="Bonometti L."/>
            <person name="Westerberg I."/>
            <person name="Brannstrom I.O."/>
            <person name="Guillou S."/>
            <person name="Cros-Aarteil S."/>
            <person name="Calhoun S."/>
            <person name="Haridas S."/>
            <person name="Kuo A."/>
            <person name="Mondo S."/>
            <person name="Pangilinan J."/>
            <person name="Riley R."/>
            <person name="LaButti K."/>
            <person name="Andreopoulos B."/>
            <person name="Lipzen A."/>
            <person name="Chen C."/>
            <person name="Yan M."/>
            <person name="Daum C."/>
            <person name="Ng V."/>
            <person name="Clum A."/>
            <person name="Steindorff A."/>
            <person name="Ohm R.A."/>
            <person name="Martin F."/>
            <person name="Silar P."/>
            <person name="Natvig D.O."/>
            <person name="Lalanne C."/>
            <person name="Gautier V."/>
            <person name="Ament-Velasquez S.L."/>
            <person name="Kruys A."/>
            <person name="Hutchinson M.I."/>
            <person name="Powell A.J."/>
            <person name="Barry K."/>
            <person name="Miller A.N."/>
            <person name="Grigoriev I.V."/>
            <person name="Debuchy R."/>
            <person name="Gladieux P."/>
            <person name="Hiltunen Thoren M."/>
            <person name="Johannesson H."/>
        </authorList>
    </citation>
    <scope>NUCLEOTIDE SEQUENCE</scope>
    <source>
        <strain evidence="2">PSN309</strain>
    </source>
</reference>
<accession>A0AAN6WN84</accession>
<name>A0AAN6WN84_9PEZI</name>
<gene>
    <name evidence="2" type="ORF">QBC35DRAFT_544255</name>
</gene>
<evidence type="ECO:0000313" key="2">
    <source>
        <dbReference type="EMBL" id="KAK4183257.1"/>
    </source>
</evidence>